<dbReference type="Proteomes" id="UP000585614">
    <property type="component" value="Unassembled WGS sequence"/>
</dbReference>
<accession>A0A7J7YRR0</accession>
<organism evidence="2 3">
    <name type="scientific">Rhinolophus ferrumequinum</name>
    <name type="common">Greater horseshoe bat</name>
    <dbReference type="NCBI Taxonomy" id="59479"/>
    <lineage>
        <taxon>Eukaryota</taxon>
        <taxon>Metazoa</taxon>
        <taxon>Chordata</taxon>
        <taxon>Craniata</taxon>
        <taxon>Vertebrata</taxon>
        <taxon>Euteleostomi</taxon>
        <taxon>Mammalia</taxon>
        <taxon>Eutheria</taxon>
        <taxon>Laurasiatheria</taxon>
        <taxon>Chiroptera</taxon>
        <taxon>Yinpterochiroptera</taxon>
        <taxon>Rhinolophoidea</taxon>
        <taxon>Rhinolophidae</taxon>
        <taxon>Rhinolophinae</taxon>
        <taxon>Rhinolophus</taxon>
    </lineage>
</organism>
<sequence>METPSPESCVSSAACSTRSPPPPGRRDGAARFTNLQPLPGSPDSSPSPSEAGVQWGRQLPGHAAFSWASIFRLRRRVCHTSGLTGPAPGRNSVRVPRPILVQSLSSLQKVQPHAHAEHTNKVGGASPGRLRTMRRTARACPSAVPRGTGGAGGGRG</sequence>
<feature type="compositionally biased region" description="Low complexity" evidence="1">
    <location>
        <begin position="37"/>
        <end position="49"/>
    </location>
</feature>
<feature type="region of interest" description="Disordered" evidence="1">
    <location>
        <begin position="1"/>
        <end position="55"/>
    </location>
</feature>
<reference evidence="2 3" key="1">
    <citation type="journal article" date="2020" name="Nature">
        <title>Six reference-quality genomes reveal evolution of bat adaptations.</title>
        <authorList>
            <person name="Jebb D."/>
            <person name="Huang Z."/>
            <person name="Pippel M."/>
            <person name="Hughes G.M."/>
            <person name="Lavrichenko K."/>
            <person name="Devanna P."/>
            <person name="Winkler S."/>
            <person name="Jermiin L.S."/>
            <person name="Skirmuntt E.C."/>
            <person name="Katzourakis A."/>
            <person name="Burkitt-Gray L."/>
            <person name="Ray D.A."/>
            <person name="Sullivan K.A.M."/>
            <person name="Roscito J.G."/>
            <person name="Kirilenko B.M."/>
            <person name="Davalos L.M."/>
            <person name="Corthals A.P."/>
            <person name="Power M.L."/>
            <person name="Jones G."/>
            <person name="Ransome R.D."/>
            <person name="Dechmann D.K.N."/>
            <person name="Locatelli A.G."/>
            <person name="Puechmaille S.J."/>
            <person name="Fedrigo O."/>
            <person name="Jarvis E.D."/>
            <person name="Hiller M."/>
            <person name="Vernes S.C."/>
            <person name="Myers E.W."/>
            <person name="Teeling E.C."/>
        </authorList>
    </citation>
    <scope>NUCLEOTIDE SEQUENCE [LARGE SCALE GENOMIC DNA]</scope>
    <source>
        <strain evidence="2">MRhiFer1</strain>
        <tissue evidence="2">Lung</tissue>
    </source>
</reference>
<comment type="caution">
    <text evidence="2">The sequence shown here is derived from an EMBL/GenBank/DDBJ whole genome shotgun (WGS) entry which is preliminary data.</text>
</comment>
<evidence type="ECO:0000256" key="1">
    <source>
        <dbReference type="SAM" id="MobiDB-lite"/>
    </source>
</evidence>
<evidence type="ECO:0000313" key="2">
    <source>
        <dbReference type="EMBL" id="KAF6364733.1"/>
    </source>
</evidence>
<proteinExistence type="predicted"/>
<dbReference type="AlphaFoldDB" id="A0A7J7YRR0"/>
<name>A0A7J7YRR0_RHIFE</name>
<feature type="region of interest" description="Disordered" evidence="1">
    <location>
        <begin position="135"/>
        <end position="156"/>
    </location>
</feature>
<feature type="compositionally biased region" description="Polar residues" evidence="1">
    <location>
        <begin position="1"/>
        <end position="17"/>
    </location>
</feature>
<dbReference type="EMBL" id="JACAGC010000005">
    <property type="protein sequence ID" value="KAF6364733.1"/>
    <property type="molecule type" value="Genomic_DNA"/>
</dbReference>
<evidence type="ECO:0000313" key="3">
    <source>
        <dbReference type="Proteomes" id="UP000585614"/>
    </source>
</evidence>
<feature type="compositionally biased region" description="Gly residues" evidence="1">
    <location>
        <begin position="147"/>
        <end position="156"/>
    </location>
</feature>
<gene>
    <name evidence="2" type="ORF">mRhiFer1_009858</name>
</gene>
<protein>
    <submittedName>
        <fullName evidence="2">Uncharacterized protein</fullName>
    </submittedName>
</protein>